<feature type="domain" description="Integrase zinc-binding" evidence="2">
    <location>
        <begin position="225"/>
        <end position="272"/>
    </location>
</feature>
<dbReference type="InterPro" id="IPR012337">
    <property type="entry name" value="RNaseH-like_sf"/>
</dbReference>
<dbReference type="Gene3D" id="3.30.70.270">
    <property type="match status" value="1"/>
</dbReference>
<protein>
    <submittedName>
        <fullName evidence="3">Retrovirus-related Pol polyprotein from transposon gypsy</fullName>
    </submittedName>
</protein>
<dbReference type="InterPro" id="IPR043502">
    <property type="entry name" value="DNA/RNA_pol_sf"/>
</dbReference>
<sequence>MESSQEDGDREYVEEKELLVTRRALSAQMLEEDNCQRENLFHIRCQVQEKDYEDVFPDEIPPGLPSIRGIEHQIDFMPGASLTNRQAYRITVDEEKVKAIRDWPTPTTIEEVRSFHGLASFYRRFVKDFSTMVDPLNELTKKNVPFKWENAQEKAFQVIKDKLTHAPLLALPDFGKTFEIECDACGIGIGGVLMQGSRLVAYFSKKLSGLTLNYPTYNKELYGLEAHFGDLMGHFGISKILRVLSEHFYWPKMHSDVEKFVEKCIVCHKAKSKLTPHGLYIPLPIPSEVVRLHGIPRTIVADRDAKSLCYFWKTLWRKLGTKLLFSTTCHPQIDRQTEVVNSTLSTFLRTIMKKNMRSREECLLHVEFAYNRKRVNMDGKKRAEFVKQIHEKIKSNIEWMTQQKERFPDKRKSKLMPIGDGPFRVLKRINGQHVQA</sequence>
<reference evidence="3" key="2">
    <citation type="journal article" date="2024" name="Plant">
        <title>Genomic evolution and insights into agronomic trait innovations of Sesamum species.</title>
        <authorList>
            <person name="Miao H."/>
            <person name="Wang L."/>
            <person name="Qu L."/>
            <person name="Liu H."/>
            <person name="Sun Y."/>
            <person name="Le M."/>
            <person name="Wang Q."/>
            <person name="Wei S."/>
            <person name="Zheng Y."/>
            <person name="Lin W."/>
            <person name="Duan Y."/>
            <person name="Cao H."/>
            <person name="Xiong S."/>
            <person name="Wang X."/>
            <person name="Wei L."/>
            <person name="Li C."/>
            <person name="Ma Q."/>
            <person name="Ju M."/>
            <person name="Zhao R."/>
            <person name="Li G."/>
            <person name="Mu C."/>
            <person name="Tian Q."/>
            <person name="Mei H."/>
            <person name="Zhang T."/>
            <person name="Gao T."/>
            <person name="Zhang H."/>
        </authorList>
    </citation>
    <scope>NUCLEOTIDE SEQUENCE</scope>
    <source>
        <strain evidence="3">KEN1</strain>
    </source>
</reference>
<evidence type="ECO:0000313" key="3">
    <source>
        <dbReference type="EMBL" id="KAL0427543.1"/>
    </source>
</evidence>
<gene>
    <name evidence="3" type="ORF">Slati_2929100</name>
</gene>
<dbReference type="InterPro" id="IPR036397">
    <property type="entry name" value="RNaseH_sf"/>
</dbReference>
<evidence type="ECO:0000259" key="1">
    <source>
        <dbReference type="Pfam" id="PF17919"/>
    </source>
</evidence>
<evidence type="ECO:0000259" key="2">
    <source>
        <dbReference type="Pfam" id="PF17921"/>
    </source>
</evidence>
<dbReference type="EMBL" id="JACGWN010000010">
    <property type="protein sequence ID" value="KAL0427543.1"/>
    <property type="molecule type" value="Genomic_DNA"/>
</dbReference>
<dbReference type="AlphaFoldDB" id="A0AAW2VEB4"/>
<dbReference type="InterPro" id="IPR041588">
    <property type="entry name" value="Integrase_H2C2"/>
</dbReference>
<feature type="domain" description="Reverse transcriptase/retrotransposon-derived protein RNase H-like" evidence="1">
    <location>
        <begin position="148"/>
        <end position="223"/>
    </location>
</feature>
<reference evidence="3" key="1">
    <citation type="submission" date="2020-06" db="EMBL/GenBank/DDBJ databases">
        <authorList>
            <person name="Li T."/>
            <person name="Hu X."/>
            <person name="Zhang T."/>
            <person name="Song X."/>
            <person name="Zhang H."/>
            <person name="Dai N."/>
            <person name="Sheng W."/>
            <person name="Hou X."/>
            <person name="Wei L."/>
        </authorList>
    </citation>
    <scope>NUCLEOTIDE SEQUENCE</scope>
    <source>
        <strain evidence="3">KEN1</strain>
        <tissue evidence="3">Leaf</tissue>
    </source>
</reference>
<dbReference type="Gene3D" id="3.30.420.10">
    <property type="entry name" value="Ribonuclease H-like superfamily/Ribonuclease H"/>
    <property type="match status" value="1"/>
</dbReference>
<dbReference type="PANTHER" id="PTHR35046">
    <property type="entry name" value="ZINC KNUCKLE (CCHC-TYPE) FAMILY PROTEIN"/>
    <property type="match status" value="1"/>
</dbReference>
<dbReference type="Pfam" id="PF17919">
    <property type="entry name" value="RT_RNaseH_2"/>
    <property type="match status" value="1"/>
</dbReference>
<name>A0AAW2VEB4_9LAMI</name>
<dbReference type="Pfam" id="PF17921">
    <property type="entry name" value="Integrase_H2C2"/>
    <property type="match status" value="1"/>
</dbReference>
<comment type="caution">
    <text evidence="3">The sequence shown here is derived from an EMBL/GenBank/DDBJ whole genome shotgun (WGS) entry which is preliminary data.</text>
</comment>
<dbReference type="SUPFAM" id="SSF53098">
    <property type="entry name" value="Ribonuclease H-like"/>
    <property type="match status" value="1"/>
</dbReference>
<dbReference type="InterPro" id="IPR041577">
    <property type="entry name" value="RT_RNaseH_2"/>
</dbReference>
<accession>A0AAW2VEB4</accession>
<dbReference type="PANTHER" id="PTHR35046:SF9">
    <property type="entry name" value="RNA-DIRECTED DNA POLYMERASE"/>
    <property type="match status" value="1"/>
</dbReference>
<proteinExistence type="predicted"/>
<dbReference type="SUPFAM" id="SSF56672">
    <property type="entry name" value="DNA/RNA polymerases"/>
    <property type="match status" value="1"/>
</dbReference>
<organism evidence="3">
    <name type="scientific">Sesamum latifolium</name>
    <dbReference type="NCBI Taxonomy" id="2727402"/>
    <lineage>
        <taxon>Eukaryota</taxon>
        <taxon>Viridiplantae</taxon>
        <taxon>Streptophyta</taxon>
        <taxon>Embryophyta</taxon>
        <taxon>Tracheophyta</taxon>
        <taxon>Spermatophyta</taxon>
        <taxon>Magnoliopsida</taxon>
        <taxon>eudicotyledons</taxon>
        <taxon>Gunneridae</taxon>
        <taxon>Pentapetalae</taxon>
        <taxon>asterids</taxon>
        <taxon>lamiids</taxon>
        <taxon>Lamiales</taxon>
        <taxon>Pedaliaceae</taxon>
        <taxon>Sesamum</taxon>
    </lineage>
</organism>
<dbReference type="FunFam" id="3.30.70.270:FF:000020">
    <property type="entry name" value="Transposon Tf2-6 polyprotein-like Protein"/>
    <property type="match status" value="1"/>
</dbReference>
<dbReference type="Gene3D" id="1.10.340.70">
    <property type="match status" value="1"/>
</dbReference>
<dbReference type="InterPro" id="IPR043128">
    <property type="entry name" value="Rev_trsase/Diguanyl_cyclase"/>
</dbReference>
<dbReference type="GO" id="GO:0003676">
    <property type="term" value="F:nucleic acid binding"/>
    <property type="evidence" value="ECO:0007669"/>
    <property type="project" value="InterPro"/>
</dbReference>